<evidence type="ECO:0000256" key="2">
    <source>
        <dbReference type="PIRNR" id="PIRNR006241"/>
    </source>
</evidence>
<dbReference type="Pfam" id="PF01261">
    <property type="entry name" value="AP_endonuc_2"/>
    <property type="match status" value="1"/>
</dbReference>
<keyword evidence="6" id="KW-1185">Reference proteome</keyword>
<proteinExistence type="inferred from homology"/>
<dbReference type="PANTHER" id="PTHR43489:SF6">
    <property type="entry name" value="HYDROXYPYRUVATE ISOMERASE-RELATED"/>
    <property type="match status" value="1"/>
</dbReference>
<keyword evidence="5" id="KW-0670">Pyruvate</keyword>
<dbReference type="InterPro" id="IPR013022">
    <property type="entry name" value="Xyl_isomerase-like_TIM-brl"/>
</dbReference>
<dbReference type="FunFam" id="3.20.20.150:FF:000007">
    <property type="entry name" value="Hydroxypyruvate isomerase"/>
    <property type="match status" value="1"/>
</dbReference>
<dbReference type="InterPro" id="IPR050417">
    <property type="entry name" value="Sugar_Epim/Isomerase"/>
</dbReference>
<evidence type="ECO:0000256" key="1">
    <source>
        <dbReference type="ARBA" id="ARBA00023235"/>
    </source>
</evidence>
<protein>
    <submittedName>
        <fullName evidence="5">Hydroxypyruvate isomerase</fullName>
    </submittedName>
</protein>
<organism evidence="5 6">
    <name type="scientific">Methylobacterium durans</name>
    <dbReference type="NCBI Taxonomy" id="2202825"/>
    <lineage>
        <taxon>Bacteria</taxon>
        <taxon>Pseudomonadati</taxon>
        <taxon>Pseudomonadota</taxon>
        <taxon>Alphaproteobacteria</taxon>
        <taxon>Hyphomicrobiales</taxon>
        <taxon>Methylobacteriaceae</taxon>
        <taxon>Methylobacterium</taxon>
    </lineage>
</organism>
<dbReference type="PANTHER" id="PTHR43489">
    <property type="entry name" value="ISOMERASE"/>
    <property type="match status" value="1"/>
</dbReference>
<dbReference type="InterPro" id="IPR053398">
    <property type="entry name" value="HPT_OtnI_isomerases"/>
</dbReference>
<evidence type="ECO:0000313" key="6">
    <source>
        <dbReference type="Proteomes" id="UP000245926"/>
    </source>
</evidence>
<dbReference type="SUPFAM" id="SSF51658">
    <property type="entry name" value="Xylose isomerase-like"/>
    <property type="match status" value="1"/>
</dbReference>
<dbReference type="Gene3D" id="3.20.20.150">
    <property type="entry name" value="Divalent-metal-dependent TIM barrel enzymes"/>
    <property type="match status" value="1"/>
</dbReference>
<dbReference type="RefSeq" id="WP_109894199.1">
    <property type="nucleotide sequence ID" value="NZ_CP029550.1"/>
</dbReference>
<reference evidence="6" key="1">
    <citation type="submission" date="2018-05" db="EMBL/GenBank/DDBJ databases">
        <title>Complete Genome Sequence of Methylobacterium sp. 17SD2-17.</title>
        <authorList>
            <person name="Srinivasan S."/>
        </authorList>
    </citation>
    <scope>NUCLEOTIDE SEQUENCE [LARGE SCALE GENOMIC DNA]</scope>
    <source>
        <strain evidence="6">17SD2-17</strain>
    </source>
</reference>
<sequence>MPRFAANLSLLFTEHPFLDRFAAARDAGFPAVEFLFPYEHAPEAVAQALRLSGLDLVLFNMPPGDWAAGERGLAALPDRFEAVAAGIETALAYAAATGVPRLHLMAGLADRADPGARAAYDRALRHAAERLSERGLDLMIEPINRRSMPGYFLDDLDWAAERVAALRADGHANVGLQCDLFHAQILHGDLTARLARLMPLIGHVQVASVPDRAEPGTGELNDAFLFGELDRLGYSGFVGCEYNPRAGTEAGLSWLAPYRAAPVGEGA</sequence>
<feature type="active site" description="Proton donor/acceptor" evidence="3">
    <location>
        <position position="241"/>
    </location>
</feature>
<evidence type="ECO:0000313" key="5">
    <source>
        <dbReference type="EMBL" id="AWN43417.1"/>
    </source>
</evidence>
<dbReference type="AlphaFoldDB" id="A0A2U8WBA5"/>
<dbReference type="GO" id="GO:0046487">
    <property type="term" value="P:glyoxylate metabolic process"/>
    <property type="evidence" value="ECO:0007669"/>
    <property type="project" value="TreeGrafter"/>
</dbReference>
<dbReference type="InterPro" id="IPR036237">
    <property type="entry name" value="Xyl_isomerase-like_sf"/>
</dbReference>
<dbReference type="KEGG" id="mets:DK389_26505"/>
<dbReference type="NCBIfam" id="NF043033">
    <property type="entry name" value="OxoTetrIsom"/>
    <property type="match status" value="1"/>
</dbReference>
<feature type="active site" description="Proton donor/acceptor" evidence="3">
    <location>
        <position position="141"/>
    </location>
</feature>
<dbReference type="EMBL" id="CP029550">
    <property type="protein sequence ID" value="AWN43417.1"/>
    <property type="molecule type" value="Genomic_DNA"/>
</dbReference>
<dbReference type="InterPro" id="IPR026040">
    <property type="entry name" value="HyI-like"/>
</dbReference>
<evidence type="ECO:0000259" key="4">
    <source>
        <dbReference type="Pfam" id="PF01261"/>
    </source>
</evidence>
<gene>
    <name evidence="5" type="ORF">DK389_26505</name>
</gene>
<dbReference type="OrthoDB" id="9786584at2"/>
<feature type="domain" description="Xylose isomerase-like TIM barrel" evidence="4">
    <location>
        <begin position="21"/>
        <end position="256"/>
    </location>
</feature>
<comment type="similarity">
    <text evidence="2">Belongs to the hyi family.</text>
</comment>
<dbReference type="Proteomes" id="UP000245926">
    <property type="component" value="Chromosome"/>
</dbReference>
<name>A0A2U8WBA5_9HYPH</name>
<dbReference type="PIRSF" id="PIRSF006241">
    <property type="entry name" value="HyI"/>
    <property type="match status" value="1"/>
</dbReference>
<dbReference type="GO" id="GO:0008903">
    <property type="term" value="F:hydroxypyruvate isomerase activity"/>
    <property type="evidence" value="ECO:0007669"/>
    <property type="project" value="TreeGrafter"/>
</dbReference>
<accession>A0A2U8WBA5</accession>
<keyword evidence="1 2" id="KW-0413">Isomerase</keyword>
<evidence type="ECO:0000256" key="3">
    <source>
        <dbReference type="PIRSR" id="PIRSR006241-50"/>
    </source>
</evidence>